<dbReference type="Gene3D" id="1.10.260.40">
    <property type="entry name" value="lambda repressor-like DNA-binding domains"/>
    <property type="match status" value="1"/>
</dbReference>
<accession>A0ABU1ZVQ1</accession>
<protein>
    <recommendedName>
        <fullName evidence="3">XRE family transcriptional regulator</fullName>
    </recommendedName>
</protein>
<evidence type="ECO:0000313" key="1">
    <source>
        <dbReference type="EMBL" id="MDR7329009.1"/>
    </source>
</evidence>
<dbReference type="EMBL" id="JAVDXZ010000001">
    <property type="protein sequence ID" value="MDR7329009.1"/>
    <property type="molecule type" value="Genomic_DNA"/>
</dbReference>
<reference evidence="1" key="1">
    <citation type="submission" date="2023-07" db="EMBL/GenBank/DDBJ databases">
        <title>Sequencing the genomes of 1000 actinobacteria strains.</title>
        <authorList>
            <person name="Klenk H.-P."/>
        </authorList>
    </citation>
    <scope>NUCLEOTIDE SEQUENCE</scope>
    <source>
        <strain evidence="1">DSM 107476</strain>
    </source>
</reference>
<dbReference type="Proteomes" id="UP001180840">
    <property type="component" value="Unassembled WGS sequence"/>
</dbReference>
<dbReference type="InterPro" id="IPR010982">
    <property type="entry name" value="Lambda_DNA-bd_dom_sf"/>
</dbReference>
<evidence type="ECO:0000313" key="2">
    <source>
        <dbReference type="Proteomes" id="UP001180840"/>
    </source>
</evidence>
<organism evidence="1 2">
    <name type="scientific">Corynebacterium guangdongense</name>
    <dbReference type="NCBI Taxonomy" id="1783348"/>
    <lineage>
        <taxon>Bacteria</taxon>
        <taxon>Bacillati</taxon>
        <taxon>Actinomycetota</taxon>
        <taxon>Actinomycetes</taxon>
        <taxon>Mycobacteriales</taxon>
        <taxon>Corynebacteriaceae</taxon>
        <taxon>Corynebacterium</taxon>
    </lineage>
</organism>
<evidence type="ECO:0008006" key="3">
    <source>
        <dbReference type="Google" id="ProtNLM"/>
    </source>
</evidence>
<dbReference type="RefSeq" id="WP_290197989.1">
    <property type="nucleotide sequence ID" value="NZ_CP047654.1"/>
</dbReference>
<gene>
    <name evidence="1" type="ORF">J2S39_000685</name>
</gene>
<proteinExistence type="predicted"/>
<name>A0ABU1ZVQ1_9CORY</name>
<keyword evidence="2" id="KW-1185">Reference proteome</keyword>
<sequence>MTKDFLFRGDLARAGRAFASVSIQTIATDTGLSEDQIRHFERGGDNLSGEQRAALKRSLEKYGAHFIPESDGYGYGVRRRYPREKLMRLGTWEGEGGAWDHNS</sequence>
<comment type="caution">
    <text evidence="1">The sequence shown here is derived from an EMBL/GenBank/DDBJ whole genome shotgun (WGS) entry which is preliminary data.</text>
</comment>